<comment type="caution">
    <text evidence="1">The sequence shown here is derived from an EMBL/GenBank/DDBJ whole genome shotgun (WGS) entry which is preliminary data.</text>
</comment>
<proteinExistence type="predicted"/>
<name>A0A645BRI6_9ZZZZ</name>
<protein>
    <submittedName>
        <fullName evidence="1">Uncharacterized protein</fullName>
    </submittedName>
</protein>
<sequence length="88" mass="9600">MPHIYPPTVHITPDTSLEVAVQSCVQNLFPRQVVIREIDVGPPALPAVVVQRPNVCIAITAVATVAIGFEHPVTCRVFPEARVNAHRE</sequence>
<gene>
    <name evidence="1" type="ORF">SDC9_114965</name>
</gene>
<organism evidence="1">
    <name type="scientific">bioreactor metagenome</name>
    <dbReference type="NCBI Taxonomy" id="1076179"/>
    <lineage>
        <taxon>unclassified sequences</taxon>
        <taxon>metagenomes</taxon>
        <taxon>ecological metagenomes</taxon>
    </lineage>
</organism>
<dbReference type="EMBL" id="VSSQ01022030">
    <property type="protein sequence ID" value="MPM68039.1"/>
    <property type="molecule type" value="Genomic_DNA"/>
</dbReference>
<reference evidence="1" key="1">
    <citation type="submission" date="2019-08" db="EMBL/GenBank/DDBJ databases">
        <authorList>
            <person name="Kucharzyk K."/>
            <person name="Murdoch R.W."/>
            <person name="Higgins S."/>
            <person name="Loffler F."/>
        </authorList>
    </citation>
    <scope>NUCLEOTIDE SEQUENCE</scope>
</reference>
<accession>A0A645BRI6</accession>
<evidence type="ECO:0000313" key="1">
    <source>
        <dbReference type="EMBL" id="MPM68039.1"/>
    </source>
</evidence>
<dbReference type="AlphaFoldDB" id="A0A645BRI6"/>